<proteinExistence type="inferred from homology"/>
<evidence type="ECO:0000256" key="5">
    <source>
        <dbReference type="ARBA" id="ARBA00024934"/>
    </source>
</evidence>
<dbReference type="InterPro" id="IPR001444">
    <property type="entry name" value="Flag_bb_rod_N"/>
</dbReference>
<keyword evidence="9" id="KW-1185">Reference proteome</keyword>
<evidence type="ECO:0000256" key="4">
    <source>
        <dbReference type="ARBA" id="ARBA00023143"/>
    </source>
</evidence>
<comment type="function">
    <text evidence="5 6">Structural component of flagellum, the bacterial motility apparatus. Part of the rod structure of flagellar basal body.</text>
</comment>
<dbReference type="GO" id="GO:0071978">
    <property type="term" value="P:bacterial-type flagellum-dependent swarming motility"/>
    <property type="evidence" value="ECO:0007669"/>
    <property type="project" value="TreeGrafter"/>
</dbReference>
<dbReference type="NCBIfam" id="TIGR01396">
    <property type="entry name" value="FlgB"/>
    <property type="match status" value="1"/>
</dbReference>
<sequence length="121" mass="13178">MAIDNATFGIQEQALQVQRRRLELIAANIANADTPGFQARDLDFRKVLESVQNAATPDVVDKTLGDAKPQYRVALQPAVDGNTVDVQVEQGQFADATLRYQASLSFLDGRIKSLMTALSGQ</sequence>
<gene>
    <name evidence="8" type="primary">flgB</name>
    <name evidence="8" type="ORF">G7Y85_06490</name>
</gene>
<dbReference type="Pfam" id="PF00460">
    <property type="entry name" value="Flg_bb_rod"/>
    <property type="match status" value="1"/>
</dbReference>
<dbReference type="RefSeq" id="WP_166253719.1">
    <property type="nucleotide sequence ID" value="NZ_JAAMOW010000003.1"/>
</dbReference>
<dbReference type="GO" id="GO:0030694">
    <property type="term" value="C:bacterial-type flagellum basal body, rod"/>
    <property type="evidence" value="ECO:0007669"/>
    <property type="project" value="InterPro"/>
</dbReference>
<dbReference type="EMBL" id="JAAMOW010000003">
    <property type="protein sequence ID" value="NGY04403.1"/>
    <property type="molecule type" value="Genomic_DNA"/>
</dbReference>
<dbReference type="PANTHER" id="PTHR30435">
    <property type="entry name" value="FLAGELLAR PROTEIN"/>
    <property type="match status" value="1"/>
</dbReference>
<accession>A0A6M2BQQ6</accession>
<protein>
    <recommendedName>
        <fullName evidence="3 6">Flagellar basal body rod protein FlgB</fullName>
    </recommendedName>
</protein>
<feature type="domain" description="Flagellar basal body rod protein N-terminal" evidence="7">
    <location>
        <begin position="11"/>
        <end position="38"/>
    </location>
</feature>
<evidence type="ECO:0000256" key="1">
    <source>
        <dbReference type="ARBA" id="ARBA00004117"/>
    </source>
</evidence>
<evidence type="ECO:0000313" key="8">
    <source>
        <dbReference type="EMBL" id="NGY04403.1"/>
    </source>
</evidence>
<evidence type="ECO:0000256" key="3">
    <source>
        <dbReference type="ARBA" id="ARBA00014376"/>
    </source>
</evidence>
<dbReference type="PIRSF" id="PIRSF002889">
    <property type="entry name" value="Rod_FlgB"/>
    <property type="match status" value="1"/>
</dbReference>
<evidence type="ECO:0000313" key="9">
    <source>
        <dbReference type="Proteomes" id="UP000472676"/>
    </source>
</evidence>
<keyword evidence="8" id="KW-0966">Cell projection</keyword>
<keyword evidence="8" id="KW-0282">Flagellum</keyword>
<comment type="subcellular location">
    <subcellularLocation>
        <location evidence="1 6">Bacterial flagellum basal body</location>
    </subcellularLocation>
</comment>
<reference evidence="8 9" key="1">
    <citation type="journal article" date="2014" name="Int. J. Syst. Evol. Microbiol.">
        <title>Solimonas terrae sp. nov., isolated from soil.</title>
        <authorList>
            <person name="Kim S.J."/>
            <person name="Moon J.Y."/>
            <person name="Weon H.Y."/>
            <person name="Ahn J.H."/>
            <person name="Chen W.M."/>
            <person name="Kwon S.W."/>
        </authorList>
    </citation>
    <scope>NUCLEOTIDE SEQUENCE [LARGE SCALE GENOMIC DNA]</scope>
    <source>
        <strain evidence="8 9">KIS83-12</strain>
    </source>
</reference>
<comment type="caution">
    <text evidence="8">The sequence shown here is derived from an EMBL/GenBank/DDBJ whole genome shotgun (WGS) entry which is preliminary data.</text>
</comment>
<dbReference type="PROSITE" id="PS00588">
    <property type="entry name" value="FLAGELLA_BB_ROD"/>
    <property type="match status" value="1"/>
</dbReference>
<dbReference type="Proteomes" id="UP000472676">
    <property type="component" value="Unassembled WGS sequence"/>
</dbReference>
<dbReference type="InterPro" id="IPR019776">
    <property type="entry name" value="Flagellar_basal_body_rod_CS"/>
</dbReference>
<dbReference type="InterPro" id="IPR006300">
    <property type="entry name" value="FlgB"/>
</dbReference>
<comment type="similarity">
    <text evidence="2 6">Belongs to the flagella basal body rod proteins family.</text>
</comment>
<comment type="subunit">
    <text evidence="6">The basal body constitutes a major portion of the flagellar organelle and consists of a number of rings mounted on a central rod.</text>
</comment>
<evidence type="ECO:0000256" key="2">
    <source>
        <dbReference type="ARBA" id="ARBA00009677"/>
    </source>
</evidence>
<name>A0A6M2BQQ6_9GAMM</name>
<keyword evidence="4 6" id="KW-0975">Bacterial flagellum</keyword>
<dbReference type="AlphaFoldDB" id="A0A6M2BQQ6"/>
<keyword evidence="8" id="KW-0969">Cilium</keyword>
<dbReference type="PANTHER" id="PTHR30435:SF12">
    <property type="entry name" value="FLAGELLAR BASAL BODY ROD PROTEIN FLGB"/>
    <property type="match status" value="1"/>
</dbReference>
<evidence type="ECO:0000256" key="6">
    <source>
        <dbReference type="PIRNR" id="PIRNR002889"/>
    </source>
</evidence>
<organism evidence="8 9">
    <name type="scientific">Solimonas terrae</name>
    <dbReference type="NCBI Taxonomy" id="1396819"/>
    <lineage>
        <taxon>Bacteria</taxon>
        <taxon>Pseudomonadati</taxon>
        <taxon>Pseudomonadota</taxon>
        <taxon>Gammaproteobacteria</taxon>
        <taxon>Nevskiales</taxon>
        <taxon>Nevskiaceae</taxon>
        <taxon>Solimonas</taxon>
    </lineage>
</organism>
<evidence type="ECO:0000259" key="7">
    <source>
        <dbReference type="Pfam" id="PF00460"/>
    </source>
</evidence>